<dbReference type="CDD" id="cd01672">
    <property type="entry name" value="TMPK"/>
    <property type="match status" value="1"/>
</dbReference>
<dbReference type="GO" id="GO:0005886">
    <property type="term" value="C:plasma membrane"/>
    <property type="evidence" value="ECO:0007669"/>
    <property type="project" value="UniProtKB-SubCell"/>
</dbReference>
<feature type="transmembrane region" description="Helical" evidence="8">
    <location>
        <begin position="202"/>
        <end position="222"/>
    </location>
</feature>
<keyword evidence="5 8" id="KW-0472">Membrane</keyword>
<feature type="transmembrane region" description="Helical" evidence="8">
    <location>
        <begin position="401"/>
        <end position="422"/>
    </location>
</feature>
<dbReference type="GO" id="GO:0006233">
    <property type="term" value="P:dTDP biosynthetic process"/>
    <property type="evidence" value="ECO:0007669"/>
    <property type="project" value="InterPro"/>
</dbReference>
<dbReference type="SUPFAM" id="SSF103473">
    <property type="entry name" value="MFS general substrate transporter"/>
    <property type="match status" value="1"/>
</dbReference>
<evidence type="ECO:0000256" key="1">
    <source>
        <dbReference type="ARBA" id="ARBA00004651"/>
    </source>
</evidence>
<keyword evidence="11" id="KW-1185">Reference proteome</keyword>
<dbReference type="GO" id="GO:0005524">
    <property type="term" value="F:ATP binding"/>
    <property type="evidence" value="ECO:0007669"/>
    <property type="project" value="UniProtKB-UniRule"/>
</dbReference>
<feature type="transmembrane region" description="Helical" evidence="8">
    <location>
        <begin position="356"/>
        <end position="380"/>
    </location>
</feature>
<dbReference type="Pfam" id="PF07690">
    <property type="entry name" value="MFS_1"/>
    <property type="match status" value="1"/>
</dbReference>
<keyword evidence="6" id="KW-0545">Nucleotide biosynthesis</keyword>
<keyword evidence="6" id="KW-0067">ATP-binding</keyword>
<dbReference type="InterPro" id="IPR020846">
    <property type="entry name" value="MFS_dom"/>
</dbReference>
<proteinExistence type="inferred from homology"/>
<organism evidence="10 11">
    <name type="scientific">Amycolatopsis camponoti</name>
    <dbReference type="NCBI Taxonomy" id="2606593"/>
    <lineage>
        <taxon>Bacteria</taxon>
        <taxon>Bacillati</taxon>
        <taxon>Actinomycetota</taxon>
        <taxon>Actinomycetes</taxon>
        <taxon>Pseudonocardiales</taxon>
        <taxon>Pseudonocardiaceae</taxon>
        <taxon>Amycolatopsis</taxon>
    </lineage>
</organism>
<dbReference type="PANTHER" id="PTHR23513">
    <property type="entry name" value="INTEGRAL MEMBRANE EFFLUX PROTEIN-RELATED"/>
    <property type="match status" value="1"/>
</dbReference>
<keyword evidence="2" id="KW-1003">Cell membrane</keyword>
<evidence type="ECO:0000256" key="2">
    <source>
        <dbReference type="ARBA" id="ARBA00022475"/>
    </source>
</evidence>
<dbReference type="SUPFAM" id="SSF52540">
    <property type="entry name" value="P-loop containing nucleoside triphosphate hydrolases"/>
    <property type="match status" value="1"/>
</dbReference>
<comment type="similarity">
    <text evidence="6">Belongs to the thymidylate kinase family.</text>
</comment>
<dbReference type="InterPro" id="IPR027417">
    <property type="entry name" value="P-loop_NTPase"/>
</dbReference>
<feature type="transmembrane region" description="Helical" evidence="8">
    <location>
        <begin position="163"/>
        <end position="182"/>
    </location>
</feature>
<keyword evidence="3 8" id="KW-0812">Transmembrane</keyword>
<feature type="domain" description="Major facilitator superfamily (MFS) profile" evidence="9">
    <location>
        <begin position="35"/>
        <end position="460"/>
    </location>
</feature>
<dbReference type="PROSITE" id="PS50850">
    <property type="entry name" value="MFS"/>
    <property type="match status" value="1"/>
</dbReference>
<dbReference type="Pfam" id="PF02223">
    <property type="entry name" value="Thymidylate_kin"/>
    <property type="match status" value="1"/>
</dbReference>
<keyword evidence="4 8" id="KW-1133">Transmembrane helix</keyword>
<evidence type="ECO:0000256" key="5">
    <source>
        <dbReference type="ARBA" id="ARBA00023136"/>
    </source>
</evidence>
<dbReference type="HAMAP" id="MF_00165">
    <property type="entry name" value="Thymidylate_kinase"/>
    <property type="match status" value="1"/>
</dbReference>
<keyword evidence="6 10" id="KW-0418">Kinase</keyword>
<dbReference type="AlphaFoldDB" id="A0A6I8M4E6"/>
<dbReference type="GO" id="GO:0022857">
    <property type="term" value="F:transmembrane transporter activity"/>
    <property type="evidence" value="ECO:0007669"/>
    <property type="project" value="InterPro"/>
</dbReference>
<sequence>MRSVPGSGPGRSSGAEASTINRVRRVLAIKPFRRLWGVTYLCSVADWLNILALTGLATKLTNNYFAQNFAFVGVVLTGLAPGLLFAPVGGLLADRFDRRKVMVVADLLRCGFLLSIAFVSAPWWLLVGNFLVGSAASMWIPSKEAAVPNLLRRPDQVETANQLGMVMTYGLAVITAAGANAIITGVNTTFHLFPGESASLSIAKLVVIITGLLYLASAILIATRIPELSLRNVHELPEQKIKPADEEKTGIGTMIADGFRFIRSTPLVRGLLVGAFGAFAAGGAVIGSAKPYSSSLLAGDSAFSLLVLAIFLGLASGMAFAPKLSRRLPHDRLFGVSIIAAGLSLALVALSPHLSISLVTVVLVGFWAGTAFLTGVTIIGSRVEDAIRGRINAIYQLMMKLVLFGTTVTVPVLVGVVAPHTINVWGSPVTIDGTRPIMLAGAAIALVAGLFAYRQMDDKRTEPILSDLRNALRRTPRRVNGFLIAVEGTTAINTAIQAVNLADWMRGGTRPVVVAADPALDDKRLTALVAGASLTGARAQALAAAAVRADIVERHVQPALDAGSVVVMERFVDSPLAHLSAVAGLDSDELEGLADWATGRLRPDLTVLLDSAPPGAPRDRATTMNDQWRVQHLLTEMAAADPERYVVIDADGSDTEVAERIRTALRAVFVGRLSALAPAADAPTSGNPATTDAPATDRPSILPLDLDDPLPIETPEEPRVEAK</sequence>
<evidence type="ECO:0000256" key="7">
    <source>
        <dbReference type="SAM" id="MobiDB-lite"/>
    </source>
</evidence>
<dbReference type="EC" id="2.7.4.9" evidence="6"/>
<feature type="region of interest" description="Disordered" evidence="7">
    <location>
        <begin position="679"/>
        <end position="723"/>
    </location>
</feature>
<feature type="transmembrane region" description="Helical" evidence="8">
    <location>
        <begin position="333"/>
        <end position="350"/>
    </location>
</feature>
<dbReference type="Gene3D" id="3.40.50.300">
    <property type="entry name" value="P-loop containing nucleotide triphosphate hydrolases"/>
    <property type="match status" value="1"/>
</dbReference>
<dbReference type="CDD" id="cd06173">
    <property type="entry name" value="MFS_MefA_like"/>
    <property type="match status" value="1"/>
</dbReference>
<dbReference type="InterPro" id="IPR036259">
    <property type="entry name" value="MFS_trans_sf"/>
</dbReference>
<dbReference type="GO" id="GO:0006235">
    <property type="term" value="P:dTTP biosynthetic process"/>
    <property type="evidence" value="ECO:0007669"/>
    <property type="project" value="UniProtKB-UniRule"/>
</dbReference>
<comment type="subcellular location">
    <subcellularLocation>
        <location evidence="1">Cell membrane</location>
        <topology evidence="1">Multi-pass membrane protein</topology>
    </subcellularLocation>
</comment>
<accession>A0A6I8M4E6</accession>
<gene>
    <name evidence="6" type="primary">tmk</name>
    <name evidence="10" type="ORF">AA23TX_07786</name>
</gene>
<keyword evidence="6" id="KW-0547">Nucleotide-binding</keyword>
<keyword evidence="6 10" id="KW-0808">Transferase</keyword>
<evidence type="ECO:0000313" key="11">
    <source>
        <dbReference type="Proteomes" id="UP000399805"/>
    </source>
</evidence>
<evidence type="ECO:0000313" key="10">
    <source>
        <dbReference type="EMBL" id="VVJ22873.1"/>
    </source>
</evidence>
<dbReference type="InterPro" id="IPR039430">
    <property type="entry name" value="Thymidylate_kin-like_dom"/>
</dbReference>
<feature type="transmembrane region" description="Helical" evidence="8">
    <location>
        <begin position="301"/>
        <end position="321"/>
    </location>
</feature>
<comment type="catalytic activity">
    <reaction evidence="6">
        <text>dTMP + ATP = dTDP + ADP</text>
        <dbReference type="Rhea" id="RHEA:13517"/>
        <dbReference type="ChEBI" id="CHEBI:30616"/>
        <dbReference type="ChEBI" id="CHEBI:58369"/>
        <dbReference type="ChEBI" id="CHEBI:63528"/>
        <dbReference type="ChEBI" id="CHEBI:456216"/>
        <dbReference type="EC" id="2.7.4.9"/>
    </reaction>
</comment>
<evidence type="ECO:0000256" key="4">
    <source>
        <dbReference type="ARBA" id="ARBA00022989"/>
    </source>
</evidence>
<feature type="transmembrane region" description="Helical" evidence="8">
    <location>
        <begin position="35"/>
        <end position="57"/>
    </location>
</feature>
<comment type="caution">
    <text evidence="6">Lacks conserved residue(s) required for the propagation of feature annotation.</text>
</comment>
<dbReference type="EMBL" id="CABVGP010000003">
    <property type="protein sequence ID" value="VVJ22873.1"/>
    <property type="molecule type" value="Genomic_DNA"/>
</dbReference>
<dbReference type="PANTHER" id="PTHR23513:SF6">
    <property type="entry name" value="MAJOR FACILITATOR SUPERFAMILY ASSOCIATED DOMAIN-CONTAINING PROTEIN"/>
    <property type="match status" value="1"/>
</dbReference>
<feature type="transmembrane region" description="Helical" evidence="8">
    <location>
        <begin position="434"/>
        <end position="453"/>
    </location>
</feature>
<dbReference type="InterPro" id="IPR018094">
    <property type="entry name" value="Thymidylate_kinase"/>
</dbReference>
<dbReference type="RefSeq" id="WP_155547801.1">
    <property type="nucleotide sequence ID" value="NZ_CABVGP010000003.1"/>
</dbReference>
<evidence type="ECO:0000256" key="6">
    <source>
        <dbReference type="HAMAP-Rule" id="MF_00165"/>
    </source>
</evidence>
<feature type="transmembrane region" description="Helical" evidence="8">
    <location>
        <begin position="69"/>
        <end position="89"/>
    </location>
</feature>
<dbReference type="Proteomes" id="UP000399805">
    <property type="component" value="Unassembled WGS sequence"/>
</dbReference>
<evidence type="ECO:0000259" key="9">
    <source>
        <dbReference type="PROSITE" id="PS50850"/>
    </source>
</evidence>
<dbReference type="InterPro" id="IPR011701">
    <property type="entry name" value="MFS"/>
</dbReference>
<dbReference type="GO" id="GO:0004798">
    <property type="term" value="F:dTMP kinase activity"/>
    <property type="evidence" value="ECO:0007669"/>
    <property type="project" value="UniProtKB-UniRule"/>
</dbReference>
<evidence type="ECO:0000256" key="8">
    <source>
        <dbReference type="SAM" id="Phobius"/>
    </source>
</evidence>
<protein>
    <recommendedName>
        <fullName evidence="6">Thymidylate kinase</fullName>
        <ecNumber evidence="6">2.7.4.9</ecNumber>
    </recommendedName>
    <alternativeName>
        <fullName evidence="6">dTMP kinase</fullName>
    </alternativeName>
</protein>
<reference evidence="10 11" key="1">
    <citation type="submission" date="2019-09" db="EMBL/GenBank/DDBJ databases">
        <authorList>
            <person name="Leyn A S."/>
        </authorList>
    </citation>
    <scope>NUCLEOTIDE SEQUENCE [LARGE SCALE GENOMIC DNA]</scope>
    <source>
        <strain evidence="10">AA231_1</strain>
    </source>
</reference>
<comment type="function">
    <text evidence="6">Phosphorylation of dTMP to form dTDP in both de novo and salvage pathways of dTTP synthesis.</text>
</comment>
<dbReference type="Gene3D" id="1.20.1250.20">
    <property type="entry name" value="MFS general substrate transporter like domains"/>
    <property type="match status" value="1"/>
</dbReference>
<name>A0A6I8M4E6_9PSEU</name>
<evidence type="ECO:0000256" key="3">
    <source>
        <dbReference type="ARBA" id="ARBA00022692"/>
    </source>
</evidence>
<feature type="transmembrane region" description="Helical" evidence="8">
    <location>
        <begin position="270"/>
        <end position="289"/>
    </location>
</feature>